<evidence type="ECO:0000313" key="1">
    <source>
        <dbReference type="Proteomes" id="UP000095286"/>
    </source>
</evidence>
<dbReference type="WBParaSite" id="RSKR_0000765600.1">
    <property type="protein sequence ID" value="RSKR_0000765600.1"/>
    <property type="gene ID" value="RSKR_0000765600"/>
</dbReference>
<proteinExistence type="predicted"/>
<dbReference type="Proteomes" id="UP000095286">
    <property type="component" value="Unplaced"/>
</dbReference>
<reference evidence="2" key="1">
    <citation type="submission" date="2016-11" db="UniProtKB">
        <authorList>
            <consortium name="WormBaseParasite"/>
        </authorList>
    </citation>
    <scope>IDENTIFICATION</scope>
    <source>
        <strain evidence="2">KR3021</strain>
    </source>
</reference>
<sequence>MPDIVPGPPEVWFVKDEIENVRYGQNSSDTKFIATSDALQIYSLREADAGKYFCVVRNVYTNQIRKSTKPIILNVSSSSPASTYITKQYGEYMNTNYRDDKMIWPLDHSSKDNPIQVHAVINTTFLIECFLEGAHVRWFRGGNRRLPLYTVQEGSNLRFLIVTESHAGIYLCEPTTGYGTNETYFKRTSAPPKYFDVIVHQPSRSTLIIKESIDRNEWTVSCTAEKLLYEVPQMYSEGEDLLELVSNQLTPIAPLSTFYKSTIFFSAKKSVLKGSIQCISRTAMEEAEVYGDNLNIGHSMNYYLVQKTQEEMFHENFRNITRYEGESFDIICPRPYKAKYVPYKTKYIKNGITLNEENWGDIKERLKYTYLGKRLVNITTNDQGWYGCYIVINDRGKENSHVKQFYVTIYPLDMKEIHIEESKQAELLRQRNEQFKKDFKLSRIDQPYFDFDIENVTLHWSTEHVMPSVINNITSFAILTQTNAVNAKWMVDSVVSANTTSTNLLVKDGTIQVKLHAMFGDNLKLESPTTSWISFATSGNVSDPETMYELGSIFFIPISNHELRLDWNFNDEQNETETVHNLVLYEQVDNLINATGTLEAEIEGHINSITLQDLQPATTYKARIIVQASMITLISHQVVGTTFTTDSFFEHNNYFFVYNVLKWLKRYMYLILPVIFLTLLTVAFFKRQTILYYRDIAISRWRSYRKHQASGKFLDTSLSVYNEQNIEKTKLYQAVMSMALNNDQQDVSLYTSSDEYDPLQYLTYNRSGRLPVTFANYPQINIYQNVPYSEDVFKKSESRSEDS</sequence>
<name>A0AC35U5G7_9BILA</name>
<evidence type="ECO:0000313" key="2">
    <source>
        <dbReference type="WBParaSite" id="RSKR_0000765600.1"/>
    </source>
</evidence>
<organism evidence="1 2">
    <name type="scientific">Rhabditophanes sp. KR3021</name>
    <dbReference type="NCBI Taxonomy" id="114890"/>
    <lineage>
        <taxon>Eukaryota</taxon>
        <taxon>Metazoa</taxon>
        <taxon>Ecdysozoa</taxon>
        <taxon>Nematoda</taxon>
        <taxon>Chromadorea</taxon>
        <taxon>Rhabditida</taxon>
        <taxon>Tylenchina</taxon>
        <taxon>Panagrolaimomorpha</taxon>
        <taxon>Strongyloidoidea</taxon>
        <taxon>Alloionematidae</taxon>
        <taxon>Rhabditophanes</taxon>
    </lineage>
</organism>
<protein>
    <submittedName>
        <fullName evidence="2">Ig-like domain-containing protein</fullName>
    </submittedName>
</protein>
<accession>A0AC35U5G7</accession>